<dbReference type="PANTHER" id="PTHR30204">
    <property type="entry name" value="REDOX-CYCLING DRUG-SENSING TRANSCRIPTIONAL ACTIVATOR SOXR"/>
    <property type="match status" value="1"/>
</dbReference>
<keyword evidence="4" id="KW-0804">Transcription</keyword>
<feature type="domain" description="HTH merR-type" evidence="5">
    <location>
        <begin position="1"/>
        <end position="71"/>
    </location>
</feature>
<reference evidence="6 7" key="1">
    <citation type="submission" date="2019-09" db="EMBL/GenBank/DDBJ databases">
        <authorList>
            <person name="Wang X."/>
        </authorList>
    </citation>
    <scope>NUCLEOTIDE SEQUENCE [LARGE SCALE GENOMIC DNA]</scope>
    <source>
        <strain evidence="6 7">CICC 11023</strain>
    </source>
</reference>
<evidence type="ECO:0000256" key="3">
    <source>
        <dbReference type="ARBA" id="ARBA00023159"/>
    </source>
</evidence>
<dbReference type="PRINTS" id="PR00040">
    <property type="entry name" value="HTHMERR"/>
</dbReference>
<dbReference type="Proteomes" id="UP000323876">
    <property type="component" value="Unassembled WGS sequence"/>
</dbReference>
<keyword evidence="2" id="KW-0238">DNA-binding</keyword>
<evidence type="ECO:0000259" key="5">
    <source>
        <dbReference type="PROSITE" id="PS50937"/>
    </source>
</evidence>
<evidence type="ECO:0000256" key="2">
    <source>
        <dbReference type="ARBA" id="ARBA00023125"/>
    </source>
</evidence>
<protein>
    <submittedName>
        <fullName evidence="6">MerR family transcriptional regulator</fullName>
    </submittedName>
</protein>
<dbReference type="SUPFAM" id="SSF46955">
    <property type="entry name" value="Putative DNA-binding domain"/>
    <property type="match status" value="1"/>
</dbReference>
<dbReference type="GO" id="GO:0003677">
    <property type="term" value="F:DNA binding"/>
    <property type="evidence" value="ECO:0007669"/>
    <property type="project" value="UniProtKB-KW"/>
</dbReference>
<proteinExistence type="predicted"/>
<evidence type="ECO:0000313" key="7">
    <source>
        <dbReference type="Proteomes" id="UP000323876"/>
    </source>
</evidence>
<organism evidence="6 7">
    <name type="scientific">Nocardia colli</name>
    <dbReference type="NCBI Taxonomy" id="2545717"/>
    <lineage>
        <taxon>Bacteria</taxon>
        <taxon>Bacillati</taxon>
        <taxon>Actinomycetota</taxon>
        <taxon>Actinomycetes</taxon>
        <taxon>Mycobacteriales</taxon>
        <taxon>Nocardiaceae</taxon>
        <taxon>Nocardia</taxon>
    </lineage>
</organism>
<dbReference type="InterPro" id="IPR012925">
    <property type="entry name" value="TipAS_dom"/>
</dbReference>
<keyword evidence="3" id="KW-0010">Activator</keyword>
<dbReference type="InterPro" id="IPR009061">
    <property type="entry name" value="DNA-bd_dom_put_sf"/>
</dbReference>
<dbReference type="SUPFAM" id="SSF89082">
    <property type="entry name" value="Antibiotic binding domain of TipA-like multidrug resistance regulators"/>
    <property type="match status" value="1"/>
</dbReference>
<dbReference type="CDD" id="cd01106">
    <property type="entry name" value="HTH_TipAL-Mta"/>
    <property type="match status" value="1"/>
</dbReference>
<dbReference type="PROSITE" id="PS50937">
    <property type="entry name" value="HTH_MERR_2"/>
    <property type="match status" value="1"/>
</dbReference>
<dbReference type="PANTHER" id="PTHR30204:SF90">
    <property type="entry name" value="HTH-TYPE TRANSCRIPTIONAL ACTIVATOR MTA"/>
    <property type="match status" value="1"/>
</dbReference>
<dbReference type="GO" id="GO:0003700">
    <property type="term" value="F:DNA-binding transcription factor activity"/>
    <property type="evidence" value="ECO:0007669"/>
    <property type="project" value="InterPro"/>
</dbReference>
<dbReference type="InterPro" id="IPR047057">
    <property type="entry name" value="MerR_fam"/>
</dbReference>
<dbReference type="PROSITE" id="PS00552">
    <property type="entry name" value="HTH_MERR_1"/>
    <property type="match status" value="1"/>
</dbReference>
<evidence type="ECO:0000256" key="4">
    <source>
        <dbReference type="ARBA" id="ARBA00023163"/>
    </source>
</evidence>
<dbReference type="Pfam" id="PF07739">
    <property type="entry name" value="TipAS"/>
    <property type="match status" value="1"/>
</dbReference>
<comment type="caution">
    <text evidence="6">The sequence shown here is derived from an EMBL/GenBank/DDBJ whole genome shotgun (WGS) entry which is preliminary data.</text>
</comment>
<dbReference type="Gene3D" id="1.10.490.50">
    <property type="entry name" value="Antibiotic binding domain of TipA-like multidrug resistance regulators"/>
    <property type="match status" value="1"/>
</dbReference>
<evidence type="ECO:0000256" key="1">
    <source>
        <dbReference type="ARBA" id="ARBA00023015"/>
    </source>
</evidence>
<dbReference type="InterPro" id="IPR036244">
    <property type="entry name" value="TipA-like_antibiotic-bd"/>
</dbReference>
<dbReference type="Gene3D" id="1.10.1660.10">
    <property type="match status" value="1"/>
</dbReference>
<evidence type="ECO:0000313" key="6">
    <source>
        <dbReference type="EMBL" id="KAA8877515.1"/>
    </source>
</evidence>
<dbReference type="AlphaFoldDB" id="A0A5N0DN43"/>
<gene>
    <name evidence="6" type="ORF">F3087_44070</name>
</gene>
<keyword evidence="7" id="KW-1185">Reference proteome</keyword>
<accession>A0A5N0DN43</accession>
<keyword evidence="1" id="KW-0805">Transcription regulation</keyword>
<dbReference type="InterPro" id="IPR000551">
    <property type="entry name" value="MerR-type_HTH_dom"/>
</dbReference>
<dbReference type="Pfam" id="PF00376">
    <property type="entry name" value="MerR"/>
    <property type="match status" value="1"/>
</dbReference>
<dbReference type="EMBL" id="VXLC01000047">
    <property type="protein sequence ID" value="KAA8877515.1"/>
    <property type="molecule type" value="Genomic_DNA"/>
</dbReference>
<dbReference type="OrthoDB" id="9809391at2"/>
<sequence>MEHTVGVVAQLTGVSVRTLHHYDEIGLLHPNGRSATGYRRYDATDLERLQRILFYRELDFGLDDIAALLNDPGLSDEDHLRRQHDLLNDRITRHRSMLALIDKELTARKAGIALTPAERLEVFGGDRLIDAADEAERRWGHTPDFTQRRERSANYTKQDWLDLRAEQRDIHQRLADAMHAGTPADDETVMDLAERQRRHLEKWFHDCDYDTHRRLAEDYRANRRLGRNYDDMAPGLSRYIHAAILANCARHQSDS</sequence>
<name>A0A5N0DN43_9NOCA</name>
<dbReference type="SMART" id="SM00422">
    <property type="entry name" value="HTH_MERR"/>
    <property type="match status" value="1"/>
</dbReference>